<dbReference type="PROSITE" id="PS00356">
    <property type="entry name" value="HTH_LACI_1"/>
    <property type="match status" value="1"/>
</dbReference>
<dbReference type="InterPro" id="IPR000843">
    <property type="entry name" value="HTH_LacI"/>
</dbReference>
<evidence type="ECO:0000256" key="1">
    <source>
        <dbReference type="ARBA" id="ARBA00023015"/>
    </source>
</evidence>
<dbReference type="PANTHER" id="PTHR30146">
    <property type="entry name" value="LACI-RELATED TRANSCRIPTIONAL REPRESSOR"/>
    <property type="match status" value="1"/>
</dbReference>
<dbReference type="KEGG" id="fop:FNB79_14860"/>
<dbReference type="Gene3D" id="1.10.260.40">
    <property type="entry name" value="lambda repressor-like DNA-binding domains"/>
    <property type="match status" value="1"/>
</dbReference>
<evidence type="ECO:0000259" key="4">
    <source>
        <dbReference type="PROSITE" id="PS50932"/>
    </source>
</evidence>
<sequence>MKTIKEIAQEANVSEGTVDRVLHNRGGVSKKTETKIKAIIKAHNFSVNPVASALALKNKFSIAALIPVHNTSDLFWKSPNIGITKAAEDIKTFGTQVLTLTYNQQKPESYINAFNELLKSNPSAFIIAPSFSEETKEIVAVLEAKNIPYIFLNIEIEGFNNLSFVGQDAFTAGYIAAKLMQSKTLESSSFLIIQSRKNITNNNAVFKRIEGFTKYFIEHNIPHKILTLEIENQESKSIRKTRINTYLKNHPDIKGVFVPSSRIHMIVDSMKDEYLNNIELIGFDNTPQNVECLMTDSVSYLISQKPFDQGYNAIKLMNDYLVKNTIPDRKIYLPIDILIKENVIYNENSY</sequence>
<protein>
    <submittedName>
        <fullName evidence="5">Substrate-binding domain-containing protein</fullName>
    </submittedName>
</protein>
<dbReference type="SUPFAM" id="SSF47413">
    <property type="entry name" value="lambda repressor-like DNA-binding domains"/>
    <property type="match status" value="1"/>
</dbReference>
<evidence type="ECO:0000313" key="5">
    <source>
        <dbReference type="EMBL" id="QDO95199.1"/>
    </source>
</evidence>
<accession>A0A516GUK0</accession>
<dbReference type="InterPro" id="IPR028082">
    <property type="entry name" value="Peripla_BP_I"/>
</dbReference>
<dbReference type="InterPro" id="IPR025997">
    <property type="entry name" value="SBP_2_dom"/>
</dbReference>
<name>A0A516GUK0_9FLAO</name>
<proteinExistence type="predicted"/>
<keyword evidence="2" id="KW-0238">DNA-binding</keyword>
<feature type="domain" description="HTH lacI-type" evidence="4">
    <location>
        <begin position="2"/>
        <end position="56"/>
    </location>
</feature>
<keyword evidence="6" id="KW-1185">Reference proteome</keyword>
<dbReference type="Gene3D" id="3.40.50.2300">
    <property type="match status" value="2"/>
</dbReference>
<dbReference type="GO" id="GO:0000976">
    <property type="term" value="F:transcription cis-regulatory region binding"/>
    <property type="evidence" value="ECO:0007669"/>
    <property type="project" value="TreeGrafter"/>
</dbReference>
<reference evidence="5 6" key="1">
    <citation type="submission" date="2019-07" db="EMBL/GenBank/DDBJ databases">
        <title>Genome sequencing for Formosa sp. PS13.</title>
        <authorList>
            <person name="Park S.-J."/>
        </authorList>
    </citation>
    <scope>NUCLEOTIDE SEQUENCE [LARGE SCALE GENOMIC DNA]</scope>
    <source>
        <strain evidence="5 6">PS13</strain>
    </source>
</reference>
<dbReference type="GO" id="GO:0003700">
    <property type="term" value="F:DNA-binding transcription factor activity"/>
    <property type="evidence" value="ECO:0007669"/>
    <property type="project" value="TreeGrafter"/>
</dbReference>
<dbReference type="RefSeq" id="WP_143382107.1">
    <property type="nucleotide sequence ID" value="NZ_CP041637.1"/>
</dbReference>
<dbReference type="SMART" id="SM00354">
    <property type="entry name" value="HTH_LACI"/>
    <property type="match status" value="1"/>
</dbReference>
<dbReference type="PANTHER" id="PTHR30146:SF144">
    <property type="entry name" value="LACI-FAMILY TRANSCRIPTION REGULATOR"/>
    <property type="match status" value="1"/>
</dbReference>
<evidence type="ECO:0000313" key="6">
    <source>
        <dbReference type="Proteomes" id="UP000319209"/>
    </source>
</evidence>
<dbReference type="OrthoDB" id="628703at2"/>
<evidence type="ECO:0000256" key="2">
    <source>
        <dbReference type="ARBA" id="ARBA00023125"/>
    </source>
</evidence>
<dbReference type="SUPFAM" id="SSF53822">
    <property type="entry name" value="Periplasmic binding protein-like I"/>
    <property type="match status" value="1"/>
</dbReference>
<keyword evidence="3" id="KW-0804">Transcription</keyword>
<keyword evidence="1" id="KW-0805">Transcription regulation</keyword>
<dbReference type="InterPro" id="IPR010982">
    <property type="entry name" value="Lambda_DNA-bd_dom_sf"/>
</dbReference>
<dbReference type="Proteomes" id="UP000319209">
    <property type="component" value="Chromosome"/>
</dbReference>
<organism evidence="5 6">
    <name type="scientific">Formosa sediminum</name>
    <dbReference type="NCBI Taxonomy" id="2594004"/>
    <lineage>
        <taxon>Bacteria</taxon>
        <taxon>Pseudomonadati</taxon>
        <taxon>Bacteroidota</taxon>
        <taxon>Flavobacteriia</taxon>
        <taxon>Flavobacteriales</taxon>
        <taxon>Flavobacteriaceae</taxon>
        <taxon>Formosa</taxon>
    </lineage>
</organism>
<dbReference type="PROSITE" id="PS50932">
    <property type="entry name" value="HTH_LACI_2"/>
    <property type="match status" value="1"/>
</dbReference>
<gene>
    <name evidence="5" type="ORF">FNB79_14860</name>
</gene>
<dbReference type="Pfam" id="PF13407">
    <property type="entry name" value="Peripla_BP_4"/>
    <property type="match status" value="1"/>
</dbReference>
<dbReference type="AlphaFoldDB" id="A0A516GUK0"/>
<dbReference type="CDD" id="cd01392">
    <property type="entry name" value="HTH_LacI"/>
    <property type="match status" value="1"/>
</dbReference>
<dbReference type="Pfam" id="PF00356">
    <property type="entry name" value="LacI"/>
    <property type="match status" value="1"/>
</dbReference>
<dbReference type="EMBL" id="CP041637">
    <property type="protein sequence ID" value="QDO95199.1"/>
    <property type="molecule type" value="Genomic_DNA"/>
</dbReference>
<evidence type="ECO:0000256" key="3">
    <source>
        <dbReference type="ARBA" id="ARBA00023163"/>
    </source>
</evidence>